<reference evidence="1 2" key="1">
    <citation type="submission" date="2010-10" db="EMBL/GenBank/DDBJ databases">
        <title>The Genome Sequence of Bacteroides eggerthii strain 1_2_48FAA.</title>
        <authorList>
            <consortium name="The Broad Institute Genome Sequencing Platform"/>
            <person name="Ward D."/>
            <person name="Earl A."/>
            <person name="Feldgarden M."/>
            <person name="Young S.K."/>
            <person name="Gargeya S."/>
            <person name="Zeng Q."/>
            <person name="Alvarado L."/>
            <person name="Berlin A."/>
            <person name="Bochicchio J."/>
            <person name="Chapman S.B."/>
            <person name="Chen Z."/>
            <person name="Freedman E."/>
            <person name="Gellesch M."/>
            <person name="Goldberg J."/>
            <person name="Griggs A."/>
            <person name="Gujja S."/>
            <person name="Heilman E."/>
            <person name="Heiman D."/>
            <person name="Howarth C."/>
            <person name="Mehta T."/>
            <person name="Neiman D."/>
            <person name="Pearson M."/>
            <person name="Roberts A."/>
            <person name="Saif S."/>
            <person name="Shea T."/>
            <person name="Shenoy N."/>
            <person name="Sisk P."/>
            <person name="Stolte C."/>
            <person name="Sykes S."/>
            <person name="White J."/>
            <person name="Yandava C."/>
            <person name="Allen-Vercoe E."/>
            <person name="Ambrose C."/>
            <person name="Strauss J."/>
            <person name="Daigneault M."/>
            <person name="Haas B."/>
            <person name="Nusbaum C."/>
            <person name="Birren B."/>
        </authorList>
    </citation>
    <scope>NUCLEOTIDE SEQUENCE [LARGE SCALE GENOMIC DNA]</scope>
    <source>
        <strain evidence="1 2">1_2_48FAA</strain>
    </source>
</reference>
<sequence length="164" mass="19338">MIKKICLTTRDGKRVVGCKIVVTSVFETDIENIWCKIQDIDTLREICKPKASFISYDDVPSVWKEGETFCFKLFLHRFIPIGKHTISIIKIDKKSREIVSNEYNKRVTIWNHYIQMEKIAENVTRYTDSIELHAGYLTQFAAWWALKFYKHRQKKVAGNYIIQA</sequence>
<dbReference type="AlphaFoldDB" id="E5X0A7"/>
<proteinExistence type="predicted"/>
<protein>
    <submittedName>
        <fullName evidence="1">Uncharacterized protein</fullName>
    </submittedName>
</protein>
<evidence type="ECO:0000313" key="2">
    <source>
        <dbReference type="Proteomes" id="UP000003246"/>
    </source>
</evidence>
<organism evidence="1 2">
    <name type="scientific">Bacteroides eggerthii 1_2_48FAA</name>
    <dbReference type="NCBI Taxonomy" id="665953"/>
    <lineage>
        <taxon>Bacteria</taxon>
        <taxon>Pseudomonadati</taxon>
        <taxon>Bacteroidota</taxon>
        <taxon>Bacteroidia</taxon>
        <taxon>Bacteroidales</taxon>
        <taxon>Bacteroidaceae</taxon>
        <taxon>Bacteroides</taxon>
    </lineage>
</organism>
<name>E5X0A7_9BACE</name>
<dbReference type="Proteomes" id="UP000003246">
    <property type="component" value="Unassembled WGS sequence"/>
</dbReference>
<dbReference type="RefSeq" id="WP_004294408.1">
    <property type="nucleotide sequence ID" value="NZ_GL622543.1"/>
</dbReference>
<accession>E5X0A7</accession>
<evidence type="ECO:0000313" key="1">
    <source>
        <dbReference type="EMBL" id="EFV29468.1"/>
    </source>
</evidence>
<dbReference type="EMBL" id="ACWG01000030">
    <property type="protein sequence ID" value="EFV29468.1"/>
    <property type="molecule type" value="Genomic_DNA"/>
</dbReference>
<gene>
    <name evidence="1" type="ORF">HMPREF1016_02363</name>
</gene>
<comment type="caution">
    <text evidence="1">The sequence shown here is derived from an EMBL/GenBank/DDBJ whole genome shotgun (WGS) entry which is preliminary data.</text>
</comment>
<dbReference type="HOGENOM" id="CLU_128155_1_0_10"/>